<dbReference type="RefSeq" id="XP_032804383.1">
    <property type="nucleotide sequence ID" value="XM_032948492.1"/>
</dbReference>
<feature type="region of interest" description="Disordered" evidence="5">
    <location>
        <begin position="486"/>
        <end position="505"/>
    </location>
</feature>
<feature type="compositionally biased region" description="Acidic residues" evidence="5">
    <location>
        <begin position="1"/>
        <end position="10"/>
    </location>
</feature>
<proteinExistence type="predicted"/>
<evidence type="ECO:0000256" key="2">
    <source>
        <dbReference type="ARBA" id="ARBA00022927"/>
    </source>
</evidence>
<dbReference type="Gene3D" id="1.20.58.1770">
    <property type="match status" value="1"/>
</dbReference>
<feature type="region of interest" description="Disordered" evidence="5">
    <location>
        <begin position="1"/>
        <end position="34"/>
    </location>
</feature>
<evidence type="ECO:0000259" key="7">
    <source>
        <dbReference type="PROSITE" id="PS51777"/>
    </source>
</evidence>
<dbReference type="GO" id="GO:0005737">
    <property type="term" value="C:cytoplasm"/>
    <property type="evidence" value="ECO:0007669"/>
    <property type="project" value="TreeGrafter"/>
</dbReference>
<feature type="compositionally biased region" description="Basic and acidic residues" evidence="5">
    <location>
        <begin position="486"/>
        <end position="496"/>
    </location>
</feature>
<dbReference type="PANTHER" id="PTHR21502">
    <property type="entry name" value="ZINC FINGER PROTEIN DZIP1"/>
    <property type="match status" value="1"/>
</dbReference>
<dbReference type="PANTHER" id="PTHR21502:SF4">
    <property type="entry name" value="RILP-LIKE PROTEIN HOMOLOG"/>
    <property type="match status" value="1"/>
</dbReference>
<evidence type="ECO:0000259" key="6">
    <source>
        <dbReference type="PROSITE" id="PS51776"/>
    </source>
</evidence>
<evidence type="ECO:0000256" key="4">
    <source>
        <dbReference type="SAM" id="Coils"/>
    </source>
</evidence>
<evidence type="ECO:0000256" key="1">
    <source>
        <dbReference type="ARBA" id="ARBA00022448"/>
    </source>
</evidence>
<dbReference type="SUPFAM" id="SSF161256">
    <property type="entry name" value="RILP dimerisation region"/>
    <property type="match status" value="1"/>
</dbReference>
<dbReference type="InterPro" id="IPR034744">
    <property type="entry name" value="RH2"/>
</dbReference>
<dbReference type="InterPro" id="IPR051241">
    <property type="entry name" value="DZIP_RILPL"/>
</dbReference>
<dbReference type="Pfam" id="PF11461">
    <property type="entry name" value="RILP"/>
    <property type="match status" value="1"/>
</dbReference>
<feature type="region of interest" description="Disordered" evidence="5">
    <location>
        <begin position="276"/>
        <end position="362"/>
    </location>
</feature>
<reference evidence="9" key="1">
    <citation type="submission" date="2025-08" db="UniProtKB">
        <authorList>
            <consortium name="RefSeq"/>
        </authorList>
    </citation>
    <scope>IDENTIFICATION</scope>
    <source>
        <tissue evidence="9">Sperm</tissue>
    </source>
</reference>
<feature type="compositionally biased region" description="Polar residues" evidence="5">
    <location>
        <begin position="322"/>
        <end position="342"/>
    </location>
</feature>
<gene>
    <name evidence="9" type="primary">LOC116939730</name>
</gene>
<dbReference type="InterPro" id="IPR034743">
    <property type="entry name" value="RH1"/>
</dbReference>
<feature type="coiled-coil region" evidence="4">
    <location>
        <begin position="194"/>
        <end position="249"/>
    </location>
</feature>
<evidence type="ECO:0000256" key="5">
    <source>
        <dbReference type="SAM" id="MobiDB-lite"/>
    </source>
</evidence>
<organism evidence="8 9">
    <name type="scientific">Petromyzon marinus</name>
    <name type="common">Sea lamprey</name>
    <dbReference type="NCBI Taxonomy" id="7757"/>
    <lineage>
        <taxon>Eukaryota</taxon>
        <taxon>Metazoa</taxon>
        <taxon>Chordata</taxon>
        <taxon>Craniata</taxon>
        <taxon>Vertebrata</taxon>
        <taxon>Cyclostomata</taxon>
        <taxon>Hyperoartia</taxon>
        <taxon>Petromyzontiformes</taxon>
        <taxon>Petromyzontidae</taxon>
        <taxon>Petromyzon</taxon>
    </lineage>
</organism>
<feature type="coiled-coil region" evidence="4">
    <location>
        <begin position="369"/>
        <end position="396"/>
    </location>
</feature>
<evidence type="ECO:0000313" key="8">
    <source>
        <dbReference type="Proteomes" id="UP001318040"/>
    </source>
</evidence>
<evidence type="ECO:0000313" key="9">
    <source>
        <dbReference type="RefSeq" id="XP_032804383.1"/>
    </source>
</evidence>
<dbReference type="GO" id="GO:0036064">
    <property type="term" value="C:ciliary basal body"/>
    <property type="evidence" value="ECO:0007669"/>
    <property type="project" value="TreeGrafter"/>
</dbReference>
<dbReference type="GO" id="GO:0015031">
    <property type="term" value="P:protein transport"/>
    <property type="evidence" value="ECO:0007669"/>
    <property type="project" value="UniProtKB-KW"/>
</dbReference>
<feature type="compositionally biased region" description="Low complexity" evidence="5">
    <location>
        <begin position="309"/>
        <end position="321"/>
    </location>
</feature>
<dbReference type="GO" id="GO:0046983">
    <property type="term" value="F:protein dimerization activity"/>
    <property type="evidence" value="ECO:0007669"/>
    <property type="project" value="InterPro"/>
</dbReference>
<dbReference type="Proteomes" id="UP001318040">
    <property type="component" value="Chromosome 6"/>
</dbReference>
<dbReference type="GO" id="GO:0031267">
    <property type="term" value="F:small GTPase binding"/>
    <property type="evidence" value="ECO:0007669"/>
    <property type="project" value="TreeGrafter"/>
</dbReference>
<keyword evidence="3 4" id="KW-0175">Coiled coil</keyword>
<accession>A0AAJ7WPV6</accession>
<sequence length="505" mass="56662">MEAAAVDDDAAAAAAAPRAWSSPPEGTSPFDKPPLELSAADVWDMATSFGEALKLLVSSRGYETPGDCGASNGGCGGPGDCAQVAAPLAWRVVRALEALEAHVAHARSASREAHALRRELERAAGERERRALRDREHLQYLEQAEELWRQESCDLREKLANSERERARLERALVLSQAPVEDLSDADTWDLEDMIRLQNERDAAERKLKERERELREREQDLKQKEQELRETEREMALSQRETKALQLQVSRLVCMNSELRRQKSCQAPPVAELEARKKSFRDSPVLRSEEEAGLQQKQMRVEAPQKVTAPATQAALKAAQNTDQNPPVEPSQQPKVGTESSANEHGKSNPPQNSGENRESPRYTVHELRHVLEERNQLKAELLSLQEELALYRGEEGEQDVELTNSLPAEKAPAVIQDVSSLLFKTDQQSEPHIKRLIFTAIMPLVAAGLLYDDPTLQPIRNFVCDVSRLTSRTKHRHLVCSLHPPRDNERERFNADSGEDFTS</sequence>
<feature type="domain" description="RH2" evidence="7">
    <location>
        <begin position="361"/>
        <end position="435"/>
    </location>
</feature>
<dbReference type="KEGG" id="pmrn:116939730"/>
<evidence type="ECO:0000256" key="3">
    <source>
        <dbReference type="ARBA" id="ARBA00023054"/>
    </source>
</evidence>
<keyword evidence="2" id="KW-0653">Protein transport</keyword>
<dbReference type="GO" id="GO:0051959">
    <property type="term" value="F:dynein light intermediate chain binding"/>
    <property type="evidence" value="ECO:0007669"/>
    <property type="project" value="TreeGrafter"/>
</dbReference>
<dbReference type="PROSITE" id="PS51776">
    <property type="entry name" value="RH1"/>
    <property type="match status" value="1"/>
</dbReference>
<name>A0AAJ7WPV6_PETMA</name>
<protein>
    <submittedName>
        <fullName evidence="9">RILP-like protein 1</fullName>
    </submittedName>
</protein>
<dbReference type="GO" id="GO:0060271">
    <property type="term" value="P:cilium assembly"/>
    <property type="evidence" value="ECO:0007669"/>
    <property type="project" value="TreeGrafter"/>
</dbReference>
<dbReference type="AlphaFoldDB" id="A0AAJ7WPV6"/>
<dbReference type="InterPro" id="IPR021563">
    <property type="entry name" value="RILP_dimer"/>
</dbReference>
<keyword evidence="8" id="KW-1185">Reference proteome</keyword>
<feature type="domain" description="RH1" evidence="6">
    <location>
        <begin position="25"/>
        <end position="133"/>
    </location>
</feature>
<dbReference type="PROSITE" id="PS51777">
    <property type="entry name" value="RH2"/>
    <property type="match status" value="1"/>
</dbReference>
<dbReference type="Gene3D" id="6.10.230.10">
    <property type="match status" value="1"/>
</dbReference>
<keyword evidence="1" id="KW-0813">Transport</keyword>